<evidence type="ECO:0000256" key="8">
    <source>
        <dbReference type="RuleBase" id="RU361145"/>
    </source>
</evidence>
<dbReference type="GO" id="GO:0004322">
    <property type="term" value="F:ferroxidase activity"/>
    <property type="evidence" value="ECO:0007669"/>
    <property type="project" value="UniProtKB-EC"/>
</dbReference>
<dbReference type="GO" id="GO:0005737">
    <property type="term" value="C:cytoplasm"/>
    <property type="evidence" value="ECO:0007669"/>
    <property type="project" value="TreeGrafter"/>
</dbReference>
<dbReference type="GO" id="GO:0008198">
    <property type="term" value="F:ferrous iron binding"/>
    <property type="evidence" value="ECO:0007669"/>
    <property type="project" value="TreeGrafter"/>
</dbReference>
<dbReference type="InterPro" id="IPR009078">
    <property type="entry name" value="Ferritin-like_SF"/>
</dbReference>
<dbReference type="InterPro" id="IPR014034">
    <property type="entry name" value="Ferritin_CS"/>
</dbReference>
<evidence type="ECO:0000256" key="7">
    <source>
        <dbReference type="PIRSR" id="PIRSR601519-1"/>
    </source>
</evidence>
<proteinExistence type="inferred from homology"/>
<dbReference type="InterPro" id="IPR012347">
    <property type="entry name" value="Ferritin-like"/>
</dbReference>
<evidence type="ECO:0000313" key="11">
    <source>
        <dbReference type="Proteomes" id="UP001230051"/>
    </source>
</evidence>
<keyword evidence="4" id="KW-0560">Oxidoreductase</keyword>
<dbReference type="PANTHER" id="PTHR11431">
    <property type="entry name" value="FERRITIN"/>
    <property type="match status" value="1"/>
</dbReference>
<organism evidence="10 11">
    <name type="scientific">Acipenser oxyrinchus oxyrinchus</name>
    <dbReference type="NCBI Taxonomy" id="40147"/>
    <lineage>
        <taxon>Eukaryota</taxon>
        <taxon>Metazoa</taxon>
        <taxon>Chordata</taxon>
        <taxon>Craniata</taxon>
        <taxon>Vertebrata</taxon>
        <taxon>Euteleostomi</taxon>
        <taxon>Actinopterygii</taxon>
        <taxon>Chondrostei</taxon>
        <taxon>Acipenseriformes</taxon>
        <taxon>Acipenseridae</taxon>
        <taxon>Acipenser</taxon>
    </lineage>
</organism>
<dbReference type="CDD" id="cd01056">
    <property type="entry name" value="Euk_Ferritin"/>
    <property type="match status" value="1"/>
</dbReference>
<comment type="similarity">
    <text evidence="1 8">Belongs to the ferritin family.</text>
</comment>
<evidence type="ECO:0000313" key="10">
    <source>
        <dbReference type="EMBL" id="KAK1152056.1"/>
    </source>
</evidence>
<comment type="caution">
    <text evidence="10">The sequence shown here is derived from an EMBL/GenBank/DDBJ whole genome shotgun (WGS) entry which is preliminary data.</text>
</comment>
<dbReference type="EMBL" id="JAGXEW010000048">
    <property type="protein sequence ID" value="KAK1152056.1"/>
    <property type="molecule type" value="Genomic_DNA"/>
</dbReference>
<dbReference type="InterPro" id="IPR001519">
    <property type="entry name" value="Ferritin"/>
</dbReference>
<dbReference type="GO" id="GO:0006826">
    <property type="term" value="P:iron ion transport"/>
    <property type="evidence" value="ECO:0007669"/>
    <property type="project" value="InterPro"/>
</dbReference>
<dbReference type="SUPFAM" id="SSF47240">
    <property type="entry name" value="Ferritin-like"/>
    <property type="match status" value="1"/>
</dbReference>
<feature type="domain" description="Ferritin-like diiron" evidence="9">
    <location>
        <begin position="8"/>
        <end position="157"/>
    </location>
</feature>
<keyword evidence="2 8" id="KW-0409">Iron storage</keyword>
<feature type="binding site" evidence="7">
    <location>
        <position position="60"/>
    </location>
    <ligand>
        <name>Fe cation</name>
        <dbReference type="ChEBI" id="CHEBI:24875"/>
        <label>1</label>
    </ligand>
</feature>
<dbReference type="PROSITE" id="PS00204">
    <property type="entry name" value="FERRITIN_2"/>
    <property type="match status" value="1"/>
</dbReference>
<evidence type="ECO:0000259" key="9">
    <source>
        <dbReference type="PROSITE" id="PS50905"/>
    </source>
</evidence>
<sequence>MDKSRVKQNFHQDSEAGLNLLINTKLRASYTFLSMSFFFDRDDVALSNFARFFLERSHAEQEQAERLLGYQLQRGGRVLLQTIQSPSKGEWEGGLDAMVFAVNYQKELNQAVLELHKISGQNNDPHLCDFLEGHFLSRSVEEIKRLGDHVTSLRKLTSCEQQGMMGEYLFDKHTLS</sequence>
<dbReference type="PANTHER" id="PTHR11431:SF106">
    <property type="entry name" value="FERRITIN"/>
    <property type="match status" value="1"/>
</dbReference>
<evidence type="ECO:0000256" key="5">
    <source>
        <dbReference type="ARBA" id="ARBA00023004"/>
    </source>
</evidence>
<protein>
    <recommendedName>
        <fullName evidence="8">Ferritin</fullName>
    </recommendedName>
</protein>
<keyword evidence="3 7" id="KW-0479">Metal-binding</keyword>
<evidence type="ECO:0000256" key="2">
    <source>
        <dbReference type="ARBA" id="ARBA00022434"/>
    </source>
</evidence>
<name>A0AAD8FS90_ACIOX</name>
<dbReference type="Proteomes" id="UP001230051">
    <property type="component" value="Unassembled WGS sequence"/>
</dbReference>
<dbReference type="PROSITE" id="PS50905">
    <property type="entry name" value="FERRITIN_LIKE"/>
    <property type="match status" value="1"/>
</dbReference>
<dbReference type="GO" id="GO:0006879">
    <property type="term" value="P:intracellular iron ion homeostasis"/>
    <property type="evidence" value="ECO:0007669"/>
    <property type="project" value="UniProtKB-KW"/>
</dbReference>
<dbReference type="Pfam" id="PF00210">
    <property type="entry name" value="Ferritin"/>
    <property type="match status" value="1"/>
</dbReference>
<evidence type="ECO:0000256" key="4">
    <source>
        <dbReference type="ARBA" id="ARBA00023002"/>
    </source>
</evidence>
<evidence type="ECO:0000256" key="3">
    <source>
        <dbReference type="ARBA" id="ARBA00022723"/>
    </source>
</evidence>
<reference evidence="10" key="1">
    <citation type="submission" date="2022-02" db="EMBL/GenBank/DDBJ databases">
        <title>Atlantic sturgeon de novo genome assembly.</title>
        <authorList>
            <person name="Stock M."/>
            <person name="Klopp C."/>
            <person name="Guiguen Y."/>
            <person name="Cabau C."/>
            <person name="Parinello H."/>
            <person name="Santidrian Yebra-Pimentel E."/>
            <person name="Kuhl H."/>
            <person name="Dirks R.P."/>
            <person name="Guessner J."/>
            <person name="Wuertz S."/>
            <person name="Du K."/>
            <person name="Schartl M."/>
        </authorList>
    </citation>
    <scope>NUCLEOTIDE SEQUENCE</scope>
    <source>
        <strain evidence="10">STURGEONOMICS-FGT-2020</strain>
        <tissue evidence="10">Whole blood</tissue>
    </source>
</reference>
<keyword evidence="11" id="KW-1185">Reference proteome</keyword>
<dbReference type="InterPro" id="IPR009040">
    <property type="entry name" value="Ferritin-like_diiron"/>
</dbReference>
<dbReference type="InterPro" id="IPR008331">
    <property type="entry name" value="Ferritin_DPS_dom"/>
</dbReference>
<dbReference type="AlphaFoldDB" id="A0AAD8FS90"/>
<dbReference type="GO" id="GO:0008199">
    <property type="term" value="F:ferric iron binding"/>
    <property type="evidence" value="ECO:0007669"/>
    <property type="project" value="InterPro"/>
</dbReference>
<gene>
    <name evidence="10" type="primary">FTH1</name>
    <name evidence="10" type="ORF">AOXY_G31625</name>
</gene>
<comment type="function">
    <text evidence="8">Stores iron in a soluble, non-toxic, readily available form. Important for iron homeostasis. Iron is taken up in the ferrous form and deposited as ferric hydroxides after oxidation.</text>
</comment>
<comment type="catalytic activity">
    <reaction evidence="6">
        <text>4 Fe(2+) + O2 + 4 H(+) = 4 Fe(3+) + 2 H2O</text>
        <dbReference type="Rhea" id="RHEA:11148"/>
        <dbReference type="ChEBI" id="CHEBI:15377"/>
        <dbReference type="ChEBI" id="CHEBI:15378"/>
        <dbReference type="ChEBI" id="CHEBI:15379"/>
        <dbReference type="ChEBI" id="CHEBI:29033"/>
        <dbReference type="ChEBI" id="CHEBI:29034"/>
        <dbReference type="EC" id="1.16.3.1"/>
    </reaction>
</comment>
<keyword evidence="5 7" id="KW-0408">Iron</keyword>
<dbReference type="Gene3D" id="1.20.1260.10">
    <property type="match status" value="1"/>
</dbReference>
<dbReference type="FunFam" id="1.20.1260.10:FF:000002">
    <property type="entry name" value="Ferritin, mitochondrial"/>
    <property type="match status" value="1"/>
</dbReference>
<accession>A0AAD8FS90</accession>
<evidence type="ECO:0000256" key="1">
    <source>
        <dbReference type="ARBA" id="ARBA00007513"/>
    </source>
</evidence>
<evidence type="ECO:0000256" key="6">
    <source>
        <dbReference type="ARBA" id="ARBA00047990"/>
    </source>
</evidence>